<dbReference type="Proteomes" id="UP001497457">
    <property type="component" value="Chromosome 2b"/>
</dbReference>
<dbReference type="SUPFAM" id="SSF50494">
    <property type="entry name" value="Trypsin-like serine proteases"/>
    <property type="match status" value="2"/>
</dbReference>
<dbReference type="AlphaFoldDB" id="A0ABC8ZTY4"/>
<dbReference type="EMBL" id="OZ075112">
    <property type="protein sequence ID" value="CAL4967500.1"/>
    <property type="molecule type" value="Genomic_DNA"/>
</dbReference>
<name>A0ABC8ZTY4_9POAL</name>
<reference evidence="1 2" key="2">
    <citation type="submission" date="2024-10" db="EMBL/GenBank/DDBJ databases">
        <authorList>
            <person name="Ryan C."/>
        </authorList>
    </citation>
    <scope>NUCLEOTIDE SEQUENCE [LARGE SCALE GENOMIC DNA]</scope>
</reference>
<dbReference type="InterPro" id="IPR009003">
    <property type="entry name" value="Peptidase_S1_PA"/>
</dbReference>
<dbReference type="PANTHER" id="PTHR18868:SF29">
    <property type="match status" value="1"/>
</dbReference>
<organism evidence="1 2">
    <name type="scientific">Urochloa decumbens</name>
    <dbReference type="NCBI Taxonomy" id="240449"/>
    <lineage>
        <taxon>Eukaryota</taxon>
        <taxon>Viridiplantae</taxon>
        <taxon>Streptophyta</taxon>
        <taxon>Embryophyta</taxon>
        <taxon>Tracheophyta</taxon>
        <taxon>Spermatophyta</taxon>
        <taxon>Magnoliopsida</taxon>
        <taxon>Liliopsida</taxon>
        <taxon>Poales</taxon>
        <taxon>Poaceae</taxon>
        <taxon>PACMAD clade</taxon>
        <taxon>Panicoideae</taxon>
        <taxon>Panicodae</taxon>
        <taxon>Paniceae</taxon>
        <taxon>Melinidinae</taxon>
        <taxon>Urochloa</taxon>
    </lineage>
</organism>
<gene>
    <name evidence="1" type="ORF">URODEC1_LOCUS48422</name>
</gene>
<dbReference type="PANTHER" id="PTHR18868">
    <property type="entry name" value="OS07G0665300 PROTEIN-RELATED"/>
    <property type="match status" value="1"/>
</dbReference>
<evidence type="ECO:0000313" key="2">
    <source>
        <dbReference type="Proteomes" id="UP001497457"/>
    </source>
</evidence>
<dbReference type="Pfam" id="PF13365">
    <property type="entry name" value="Trypsin_2"/>
    <property type="match status" value="1"/>
</dbReference>
<proteinExistence type="predicted"/>
<reference evidence="2" key="1">
    <citation type="submission" date="2024-06" db="EMBL/GenBank/DDBJ databases">
        <authorList>
            <person name="Ryan C."/>
        </authorList>
    </citation>
    <scope>NUCLEOTIDE SEQUENCE [LARGE SCALE GENOMIC DNA]</scope>
</reference>
<evidence type="ECO:0000313" key="1">
    <source>
        <dbReference type="EMBL" id="CAL4967500.1"/>
    </source>
</evidence>
<protein>
    <submittedName>
        <fullName evidence="1">Uncharacterized protein</fullName>
    </submittedName>
</protein>
<sequence>MNRLHVYRNTNRNMQRGQRSCAPHVPPLPASDGRAILGPATPCTFEAFEKMRKAKRGGGDLSRRFRKNRRGCKTDWVSGRLCDGDSYQDACTDFCKNVVSISLCNGIAIARQGFLTRFLTSASLVRAFDGKTNEHYYDFKIQVRHEGKLYRGFLAEYDLGNSFAVVNVRTFLDVHVRIFQHALESVPRGEACLVWRSVSGELMVRSLELGGDSRVSENFEDLDNETLESWEGGSIFSFDGEFVGMNLFLVAERAIFLPWSTIVKHLECYWTFRQKETGLALSESLKAYWFGATVGDKSNNHSEAHTDLLNQEQLDLDSMGYPKLPPTISPDSVILVNTFEDDFGNKYGEGVWRKLSEKAASSMVRNVVALASFNGEKRFFACTGFFIEWNGSTVILTSSSLIRNSGDENKIVEGLRIEVCLPDNKRREGTLKHYNLHYNVALVSVKGHHAIGPANTLLSWSRCSEVAAVGRCFESGRLMATNGRLVSWTGTLDCDFLVHSSCKITKAGIGGPLVTLDGDVLGMNFYDKKIGTPFLLWKDICKILASFQGKSDPSAVAFWKMDRDTTSLNRWPVPMPCWRLRDCVDEDKSDDDDVLEPKYGYVNGVKVMPLIDVV</sequence>
<dbReference type="Gene3D" id="2.40.10.120">
    <property type="match status" value="1"/>
</dbReference>
<keyword evidence="2" id="KW-1185">Reference proteome</keyword>
<accession>A0ABC8ZTY4</accession>